<organism evidence="1 2">
    <name type="scientific">Plasmodium vivax North Korean</name>
    <dbReference type="NCBI Taxonomy" id="1035514"/>
    <lineage>
        <taxon>Eukaryota</taxon>
        <taxon>Sar</taxon>
        <taxon>Alveolata</taxon>
        <taxon>Apicomplexa</taxon>
        <taxon>Aconoidasida</taxon>
        <taxon>Haemosporida</taxon>
        <taxon>Plasmodiidae</taxon>
        <taxon>Plasmodium</taxon>
        <taxon>Plasmodium (Plasmodium)</taxon>
    </lineage>
</organism>
<sequence length="281" mass="33744">MEIKYLPQKLVFVYLYIYIFRIQDNILTKSHLYDFYKLLESHNTIHTTVNCDFPNDNPIEDKGAICSLWGKVKKILDKWKESYANYKKLHPNKSCEYFNYWLYSKLKEINSPELKISLLYNKWFDLVYNKSNEQMCNSKKYNGLSAEELHNKKRLYDFLEYYYSIREMLVKADSTKKKEYCNYIENIFKLYKGMDKKNISPKYIEEISYFEKIFLHNRNELAFISNECPGKCLHLVFNKIHKNICPKEIEELKVSSTKPNSCSVTSMDTVDRSDKNLEYVF</sequence>
<name>A0A0J9TRI3_PLAVI</name>
<proteinExistence type="predicted"/>
<dbReference type="InterPro" id="IPR008780">
    <property type="entry name" value="Plasmodium_Vir"/>
</dbReference>
<evidence type="ECO:0000313" key="1">
    <source>
        <dbReference type="EMBL" id="KMZ98470.1"/>
    </source>
</evidence>
<dbReference type="Pfam" id="PF05795">
    <property type="entry name" value="Plasmodium_Vir"/>
    <property type="match status" value="1"/>
</dbReference>
<dbReference type="Proteomes" id="UP000053239">
    <property type="component" value="Unassembled WGS sequence"/>
</dbReference>
<evidence type="ECO:0000313" key="2">
    <source>
        <dbReference type="Proteomes" id="UP000053239"/>
    </source>
</evidence>
<dbReference type="EMBL" id="KQ235467">
    <property type="protein sequence ID" value="KMZ98470.1"/>
    <property type="molecule type" value="Genomic_DNA"/>
</dbReference>
<accession>A0A0J9TRI3</accession>
<protein>
    <recommendedName>
        <fullName evidence="3">Variable surface protein Vir21</fullName>
    </recommendedName>
</protein>
<evidence type="ECO:0008006" key="3">
    <source>
        <dbReference type="Google" id="ProtNLM"/>
    </source>
</evidence>
<gene>
    <name evidence="1" type="ORF">PVNG_05247</name>
</gene>
<dbReference type="AlphaFoldDB" id="A0A0J9TRI3"/>
<reference evidence="1 2" key="1">
    <citation type="submission" date="2011-09" db="EMBL/GenBank/DDBJ databases">
        <title>The Genome Sequence of Plasmodium vivax North Korean.</title>
        <authorList>
            <consortium name="The Broad Institute Genome Sequencing Platform"/>
            <consortium name="The Broad Institute Genome Sequencing Center for Infectious Disease"/>
            <person name="Neafsey D."/>
            <person name="Carlton J."/>
            <person name="Barnwell J."/>
            <person name="Collins W."/>
            <person name="Escalante A."/>
            <person name="Mullikin J."/>
            <person name="Saul A."/>
            <person name="Guigo R."/>
            <person name="Camara F."/>
            <person name="Young S.K."/>
            <person name="Zeng Q."/>
            <person name="Gargeya S."/>
            <person name="Fitzgerald M."/>
            <person name="Haas B."/>
            <person name="Abouelleil A."/>
            <person name="Alvarado L."/>
            <person name="Arachchi H.M."/>
            <person name="Berlin A."/>
            <person name="Brown A."/>
            <person name="Chapman S.B."/>
            <person name="Chen Z."/>
            <person name="Dunbar C."/>
            <person name="Freedman E."/>
            <person name="Gearin G."/>
            <person name="Gellesch M."/>
            <person name="Goldberg J."/>
            <person name="Griggs A."/>
            <person name="Gujja S."/>
            <person name="Heiman D."/>
            <person name="Howarth C."/>
            <person name="Larson L."/>
            <person name="Lui A."/>
            <person name="MacDonald P.J.P."/>
            <person name="Montmayeur A."/>
            <person name="Murphy C."/>
            <person name="Neiman D."/>
            <person name="Pearson M."/>
            <person name="Priest M."/>
            <person name="Roberts A."/>
            <person name="Saif S."/>
            <person name="Shea T."/>
            <person name="Shenoy N."/>
            <person name="Sisk P."/>
            <person name="Stolte C."/>
            <person name="Sykes S."/>
            <person name="Wortman J."/>
            <person name="Nusbaum C."/>
            <person name="Birren B."/>
        </authorList>
    </citation>
    <scope>NUCLEOTIDE SEQUENCE [LARGE SCALE GENOMIC DNA]</scope>
    <source>
        <strain evidence="1 2">North Korean</strain>
    </source>
</reference>